<evidence type="ECO:0000256" key="2">
    <source>
        <dbReference type="ARBA" id="ARBA00007193"/>
    </source>
</evidence>
<dbReference type="AlphaFoldDB" id="A0AA38M8F5"/>
<evidence type="ECO:0000256" key="1">
    <source>
        <dbReference type="ARBA" id="ARBA00004141"/>
    </source>
</evidence>
<evidence type="ECO:0000256" key="11">
    <source>
        <dbReference type="ARBA" id="ARBA00023303"/>
    </source>
</evidence>
<evidence type="ECO:0000256" key="13">
    <source>
        <dbReference type="SAM" id="Phobius"/>
    </source>
</evidence>
<dbReference type="InterPro" id="IPR001873">
    <property type="entry name" value="ENaC"/>
</dbReference>
<dbReference type="GO" id="GO:0015280">
    <property type="term" value="F:ligand-gated sodium channel activity"/>
    <property type="evidence" value="ECO:0007669"/>
    <property type="project" value="TreeGrafter"/>
</dbReference>
<keyword evidence="6 13" id="KW-1133">Transmembrane helix</keyword>
<evidence type="ECO:0000256" key="9">
    <source>
        <dbReference type="ARBA" id="ARBA00023136"/>
    </source>
</evidence>
<evidence type="ECO:0000256" key="3">
    <source>
        <dbReference type="ARBA" id="ARBA00022448"/>
    </source>
</evidence>
<comment type="caution">
    <text evidence="14">The sequence shown here is derived from an EMBL/GenBank/DDBJ whole genome shotgun (WGS) entry which is preliminary data.</text>
</comment>
<gene>
    <name evidence="14" type="ORF">Zmor_024795</name>
</gene>
<proteinExistence type="inferred from homology"/>
<dbReference type="Pfam" id="PF00858">
    <property type="entry name" value="ASC"/>
    <property type="match status" value="1"/>
</dbReference>
<comment type="subcellular location">
    <subcellularLocation>
        <location evidence="1">Membrane</location>
        <topology evidence="1">Multi-pass membrane protein</topology>
    </subcellularLocation>
</comment>
<evidence type="ECO:0000313" key="15">
    <source>
        <dbReference type="Proteomes" id="UP001168821"/>
    </source>
</evidence>
<evidence type="ECO:0000256" key="4">
    <source>
        <dbReference type="ARBA" id="ARBA00022461"/>
    </source>
</evidence>
<evidence type="ECO:0000256" key="5">
    <source>
        <dbReference type="ARBA" id="ARBA00022692"/>
    </source>
</evidence>
<reference evidence="14" key="1">
    <citation type="journal article" date="2023" name="G3 (Bethesda)">
        <title>Whole genome assemblies of Zophobas morio and Tenebrio molitor.</title>
        <authorList>
            <person name="Kaur S."/>
            <person name="Stinson S.A."/>
            <person name="diCenzo G.C."/>
        </authorList>
    </citation>
    <scope>NUCLEOTIDE SEQUENCE</scope>
    <source>
        <strain evidence="14">QUZm001</strain>
    </source>
</reference>
<comment type="similarity">
    <text evidence="2 12">Belongs to the amiloride-sensitive sodium channel (TC 1.A.6) family.</text>
</comment>
<dbReference type="EMBL" id="JALNTZ010000007">
    <property type="protein sequence ID" value="KAJ3647271.1"/>
    <property type="molecule type" value="Genomic_DNA"/>
</dbReference>
<accession>A0AA38M8F5</accession>
<keyword evidence="8 12" id="KW-0406">Ion transport</keyword>
<evidence type="ECO:0000256" key="10">
    <source>
        <dbReference type="ARBA" id="ARBA00023201"/>
    </source>
</evidence>
<keyword evidence="10 12" id="KW-0739">Sodium transport</keyword>
<evidence type="ECO:0000256" key="6">
    <source>
        <dbReference type="ARBA" id="ARBA00022989"/>
    </source>
</evidence>
<evidence type="ECO:0000313" key="14">
    <source>
        <dbReference type="EMBL" id="KAJ3647271.1"/>
    </source>
</evidence>
<keyword evidence="4 12" id="KW-0894">Sodium channel</keyword>
<dbReference type="PANTHER" id="PTHR11690">
    <property type="entry name" value="AMILORIDE-SENSITIVE SODIUM CHANNEL-RELATED"/>
    <property type="match status" value="1"/>
</dbReference>
<evidence type="ECO:0000256" key="8">
    <source>
        <dbReference type="ARBA" id="ARBA00023065"/>
    </source>
</evidence>
<protein>
    <submittedName>
        <fullName evidence="14">Uncharacterized protein</fullName>
    </submittedName>
</protein>
<name>A0AA38M8F5_9CUCU</name>
<keyword evidence="15" id="KW-1185">Reference proteome</keyword>
<feature type="transmembrane region" description="Helical" evidence="13">
    <location>
        <begin position="43"/>
        <end position="60"/>
    </location>
</feature>
<dbReference type="GO" id="GO:0005886">
    <property type="term" value="C:plasma membrane"/>
    <property type="evidence" value="ECO:0007669"/>
    <property type="project" value="TreeGrafter"/>
</dbReference>
<evidence type="ECO:0000256" key="7">
    <source>
        <dbReference type="ARBA" id="ARBA00023053"/>
    </source>
</evidence>
<keyword evidence="7" id="KW-0915">Sodium</keyword>
<dbReference type="PANTHER" id="PTHR11690:SF288">
    <property type="entry name" value="AMILORIDE-SENSITIVE NA+ CHANNEL-RELATED"/>
    <property type="match status" value="1"/>
</dbReference>
<keyword evidence="5 12" id="KW-0812">Transmembrane</keyword>
<sequence>MGTVLKERNFCHTARKYLQEYNNSTSIHGLHYLTEERSLTEKIVWSIILLISLSGCVYMISGIARKYQITPVVVNIASEDTPLYEIPFPAITICPEAKFSSNVFNYTDFYFKLSALDKDATENLAELVFIL</sequence>
<keyword evidence="3 12" id="KW-0813">Transport</keyword>
<organism evidence="14 15">
    <name type="scientific">Zophobas morio</name>
    <dbReference type="NCBI Taxonomy" id="2755281"/>
    <lineage>
        <taxon>Eukaryota</taxon>
        <taxon>Metazoa</taxon>
        <taxon>Ecdysozoa</taxon>
        <taxon>Arthropoda</taxon>
        <taxon>Hexapoda</taxon>
        <taxon>Insecta</taxon>
        <taxon>Pterygota</taxon>
        <taxon>Neoptera</taxon>
        <taxon>Endopterygota</taxon>
        <taxon>Coleoptera</taxon>
        <taxon>Polyphaga</taxon>
        <taxon>Cucujiformia</taxon>
        <taxon>Tenebrionidae</taxon>
        <taxon>Zophobas</taxon>
    </lineage>
</organism>
<dbReference type="Proteomes" id="UP001168821">
    <property type="component" value="Unassembled WGS sequence"/>
</dbReference>
<keyword evidence="11 12" id="KW-0407">Ion channel</keyword>
<keyword evidence="9 13" id="KW-0472">Membrane</keyword>
<evidence type="ECO:0000256" key="12">
    <source>
        <dbReference type="RuleBase" id="RU000679"/>
    </source>
</evidence>